<dbReference type="PANTHER" id="PTHR48040:SF55">
    <property type="entry name" value="OS02G0318500 PROTEIN"/>
    <property type="match status" value="1"/>
</dbReference>
<dbReference type="Proteomes" id="UP000015105">
    <property type="component" value="Chromosome 5D"/>
</dbReference>
<sequence>LSGSRRSMGSSYGSRRSGGTGSISHSFRQPAGADDPFGRAASQQGLDDDEENLRWAALEKLPTYDRMRRAVLLNHAGAGGADGHELQGLVDIEQLASGEAGRALLERVFQDDSERFLRRLRDRVDRYYTLYKLCRSHRS</sequence>
<evidence type="ECO:0000313" key="2">
    <source>
        <dbReference type="EnsemblPlants" id="AET5Gv21245200.9"/>
    </source>
</evidence>
<keyword evidence="3" id="KW-1185">Reference proteome</keyword>
<accession>A0A453MN13</accession>
<reference evidence="2" key="4">
    <citation type="submission" date="2019-03" db="UniProtKB">
        <authorList>
            <consortium name="EnsemblPlants"/>
        </authorList>
    </citation>
    <scope>IDENTIFICATION</scope>
</reference>
<dbReference type="Gramene" id="AET5Gv21245200.9">
    <property type="protein sequence ID" value="AET5Gv21245200.9"/>
    <property type="gene ID" value="AET5Gv21245200"/>
</dbReference>
<feature type="region of interest" description="Disordered" evidence="1">
    <location>
        <begin position="1"/>
        <end position="48"/>
    </location>
</feature>
<reference evidence="3" key="2">
    <citation type="journal article" date="2017" name="Nat. Plants">
        <title>The Aegilops tauschii genome reveals multiple impacts of transposons.</title>
        <authorList>
            <person name="Zhao G."/>
            <person name="Zou C."/>
            <person name="Li K."/>
            <person name="Wang K."/>
            <person name="Li T."/>
            <person name="Gao L."/>
            <person name="Zhang X."/>
            <person name="Wang H."/>
            <person name="Yang Z."/>
            <person name="Liu X."/>
            <person name="Jiang W."/>
            <person name="Mao L."/>
            <person name="Kong X."/>
            <person name="Jiao Y."/>
            <person name="Jia J."/>
        </authorList>
    </citation>
    <scope>NUCLEOTIDE SEQUENCE [LARGE SCALE GENOMIC DNA]</scope>
    <source>
        <strain evidence="3">cv. AL8/78</strain>
    </source>
</reference>
<reference evidence="2" key="3">
    <citation type="journal article" date="2017" name="Nature">
        <title>Genome sequence of the progenitor of the wheat D genome Aegilops tauschii.</title>
        <authorList>
            <person name="Luo M.C."/>
            <person name="Gu Y.Q."/>
            <person name="Puiu D."/>
            <person name="Wang H."/>
            <person name="Twardziok S.O."/>
            <person name="Deal K.R."/>
            <person name="Huo N."/>
            <person name="Zhu T."/>
            <person name="Wang L."/>
            <person name="Wang Y."/>
            <person name="McGuire P.E."/>
            <person name="Liu S."/>
            <person name="Long H."/>
            <person name="Ramasamy R.K."/>
            <person name="Rodriguez J.C."/>
            <person name="Van S.L."/>
            <person name="Yuan L."/>
            <person name="Wang Z."/>
            <person name="Xia Z."/>
            <person name="Xiao L."/>
            <person name="Anderson O.D."/>
            <person name="Ouyang S."/>
            <person name="Liang Y."/>
            <person name="Zimin A.V."/>
            <person name="Pertea G."/>
            <person name="Qi P."/>
            <person name="Bennetzen J.L."/>
            <person name="Dai X."/>
            <person name="Dawson M.W."/>
            <person name="Muller H.G."/>
            <person name="Kugler K."/>
            <person name="Rivarola-Duarte L."/>
            <person name="Spannagl M."/>
            <person name="Mayer K.F.X."/>
            <person name="Lu F.H."/>
            <person name="Bevan M.W."/>
            <person name="Leroy P."/>
            <person name="Li P."/>
            <person name="You F.M."/>
            <person name="Sun Q."/>
            <person name="Liu Z."/>
            <person name="Lyons E."/>
            <person name="Wicker T."/>
            <person name="Salzberg S.L."/>
            <person name="Devos K.M."/>
            <person name="Dvorak J."/>
        </authorList>
    </citation>
    <scope>NUCLEOTIDE SEQUENCE [LARGE SCALE GENOMIC DNA]</scope>
    <source>
        <strain evidence="2">cv. AL8/78</strain>
    </source>
</reference>
<dbReference type="EnsemblPlants" id="AET5Gv21245200.9">
    <property type="protein sequence ID" value="AET5Gv21245200.9"/>
    <property type="gene ID" value="AET5Gv21245200"/>
</dbReference>
<organism evidence="2 3">
    <name type="scientific">Aegilops tauschii subsp. strangulata</name>
    <name type="common">Goatgrass</name>
    <dbReference type="NCBI Taxonomy" id="200361"/>
    <lineage>
        <taxon>Eukaryota</taxon>
        <taxon>Viridiplantae</taxon>
        <taxon>Streptophyta</taxon>
        <taxon>Embryophyta</taxon>
        <taxon>Tracheophyta</taxon>
        <taxon>Spermatophyta</taxon>
        <taxon>Magnoliopsida</taxon>
        <taxon>Liliopsida</taxon>
        <taxon>Poales</taxon>
        <taxon>Poaceae</taxon>
        <taxon>BOP clade</taxon>
        <taxon>Pooideae</taxon>
        <taxon>Triticodae</taxon>
        <taxon>Triticeae</taxon>
        <taxon>Triticinae</taxon>
        <taxon>Aegilops</taxon>
    </lineage>
</organism>
<evidence type="ECO:0000313" key="3">
    <source>
        <dbReference type="Proteomes" id="UP000015105"/>
    </source>
</evidence>
<evidence type="ECO:0008006" key="4">
    <source>
        <dbReference type="Google" id="ProtNLM"/>
    </source>
</evidence>
<proteinExistence type="predicted"/>
<dbReference type="PANTHER" id="PTHR48040">
    <property type="entry name" value="PLEIOTROPIC DRUG RESISTANCE PROTEIN 1-LIKE ISOFORM X1"/>
    <property type="match status" value="1"/>
</dbReference>
<reference evidence="2" key="5">
    <citation type="journal article" date="2021" name="G3 (Bethesda)">
        <title>Aegilops tauschii genome assembly Aet v5.0 features greater sequence contiguity and improved annotation.</title>
        <authorList>
            <person name="Wang L."/>
            <person name="Zhu T."/>
            <person name="Rodriguez J.C."/>
            <person name="Deal K.R."/>
            <person name="Dubcovsky J."/>
            <person name="McGuire P.E."/>
            <person name="Lux T."/>
            <person name="Spannagl M."/>
            <person name="Mayer K.F.X."/>
            <person name="Baldrich P."/>
            <person name="Meyers B.C."/>
            <person name="Huo N."/>
            <person name="Gu Y.Q."/>
            <person name="Zhou H."/>
            <person name="Devos K.M."/>
            <person name="Bennetzen J.L."/>
            <person name="Unver T."/>
            <person name="Budak H."/>
            <person name="Gulick P.J."/>
            <person name="Galiba G."/>
            <person name="Kalapos B."/>
            <person name="Nelson D.R."/>
            <person name="Li P."/>
            <person name="You F.M."/>
            <person name="Luo M.C."/>
            <person name="Dvorak J."/>
        </authorList>
    </citation>
    <scope>NUCLEOTIDE SEQUENCE [LARGE SCALE GENOMIC DNA]</scope>
    <source>
        <strain evidence="2">cv. AL8/78</strain>
    </source>
</reference>
<dbReference type="AlphaFoldDB" id="A0A453MN13"/>
<reference evidence="3" key="1">
    <citation type="journal article" date="2014" name="Science">
        <title>Ancient hybridizations among the ancestral genomes of bread wheat.</title>
        <authorList>
            <consortium name="International Wheat Genome Sequencing Consortium,"/>
            <person name="Marcussen T."/>
            <person name="Sandve S.R."/>
            <person name="Heier L."/>
            <person name="Spannagl M."/>
            <person name="Pfeifer M."/>
            <person name="Jakobsen K.S."/>
            <person name="Wulff B.B."/>
            <person name="Steuernagel B."/>
            <person name="Mayer K.F."/>
            <person name="Olsen O.A."/>
        </authorList>
    </citation>
    <scope>NUCLEOTIDE SEQUENCE [LARGE SCALE GENOMIC DNA]</scope>
    <source>
        <strain evidence="3">cv. AL8/78</strain>
    </source>
</reference>
<name>A0A453MN13_AEGTS</name>
<evidence type="ECO:0000256" key="1">
    <source>
        <dbReference type="SAM" id="MobiDB-lite"/>
    </source>
</evidence>
<feature type="compositionally biased region" description="Low complexity" evidence="1">
    <location>
        <begin position="1"/>
        <end position="15"/>
    </location>
</feature>
<protein>
    <recommendedName>
        <fullName evidence="4">ABC-transporter N-terminal domain-containing protein</fullName>
    </recommendedName>
</protein>